<dbReference type="STRING" id="368408.Tpen_1331"/>
<reference evidence="3" key="1">
    <citation type="journal article" date="2008" name="J. Bacteriol.">
        <title>Genome sequence of Thermofilum pendens reveals an exceptional loss of biosynthetic pathways without genome reduction.</title>
        <authorList>
            <person name="Anderson I."/>
            <person name="Rodriguez J."/>
            <person name="Susanti D."/>
            <person name="Porat I."/>
            <person name="Reich C."/>
            <person name="Ulrich L.E."/>
            <person name="Elkins J.G."/>
            <person name="Mavromatis K."/>
            <person name="Lykidis A."/>
            <person name="Kim E."/>
            <person name="Thompson L.S."/>
            <person name="Nolan M."/>
            <person name="Land M."/>
            <person name="Copeland A."/>
            <person name="Lapidus A."/>
            <person name="Lucas S."/>
            <person name="Detter C."/>
            <person name="Zhulin I.B."/>
            <person name="Olsen G.J."/>
            <person name="Whitman W."/>
            <person name="Mukhopadhyay B."/>
            <person name="Bristow J."/>
            <person name="Kyrpides N."/>
        </authorList>
    </citation>
    <scope>NUCLEOTIDE SEQUENCE [LARGE SCALE GENOMIC DNA]</scope>
    <source>
        <strain evidence="3">DSM 2475 / Hrk 5</strain>
    </source>
</reference>
<dbReference type="EMBL" id="CP000505">
    <property type="protein sequence ID" value="ABL78728.1"/>
    <property type="molecule type" value="Genomic_DNA"/>
</dbReference>
<proteinExistence type="predicted"/>
<feature type="transmembrane region" description="Helical" evidence="1">
    <location>
        <begin position="83"/>
        <end position="107"/>
    </location>
</feature>
<dbReference type="EnsemblBacteria" id="ABL78728">
    <property type="protein sequence ID" value="ABL78728"/>
    <property type="gene ID" value="Tpen_1331"/>
</dbReference>
<dbReference type="KEGG" id="tpe:Tpen_1331"/>
<gene>
    <name evidence="2" type="ordered locus">Tpen_1331</name>
</gene>
<feature type="transmembrane region" description="Helical" evidence="1">
    <location>
        <begin position="56"/>
        <end position="74"/>
    </location>
</feature>
<keyword evidence="1" id="KW-1133">Transmembrane helix</keyword>
<evidence type="ECO:0000313" key="3">
    <source>
        <dbReference type="Proteomes" id="UP000000641"/>
    </source>
</evidence>
<protein>
    <submittedName>
        <fullName evidence="2">Uncharacterized protein</fullName>
    </submittedName>
</protein>
<sequence>MKTKLRKYAAYAAFTVINGWLWAIAITAIVVAANMHAGFSADPLVKRYQAAGYTEYSATPILFAATFATSALAITKARDKRKVYYLAPALAIAITIIAIGLVTALIIDRSAQSCKDMCGPNGVEYWSVRGPYINLNGSITVDTGGTVCRCRGK</sequence>
<dbReference type="RefSeq" id="WP_011752993.1">
    <property type="nucleotide sequence ID" value="NC_008698.1"/>
</dbReference>
<feature type="transmembrane region" description="Helical" evidence="1">
    <location>
        <begin position="12"/>
        <end position="36"/>
    </location>
</feature>
<evidence type="ECO:0000313" key="2">
    <source>
        <dbReference type="EMBL" id="ABL78728.1"/>
    </source>
</evidence>
<keyword evidence="3" id="KW-1185">Reference proteome</keyword>
<organism evidence="2 3">
    <name type="scientific">Thermofilum pendens (strain DSM 2475 / Hrk 5)</name>
    <dbReference type="NCBI Taxonomy" id="368408"/>
    <lineage>
        <taxon>Archaea</taxon>
        <taxon>Thermoproteota</taxon>
        <taxon>Thermoprotei</taxon>
        <taxon>Thermofilales</taxon>
        <taxon>Thermofilaceae</taxon>
        <taxon>Thermofilum</taxon>
    </lineage>
</organism>
<name>A1RZU8_THEPD</name>
<accession>A1RZU8</accession>
<keyword evidence="1" id="KW-0812">Transmembrane</keyword>
<evidence type="ECO:0000256" key="1">
    <source>
        <dbReference type="SAM" id="Phobius"/>
    </source>
</evidence>
<dbReference type="GeneID" id="4601306"/>
<dbReference type="AlphaFoldDB" id="A1RZU8"/>
<keyword evidence="1" id="KW-0472">Membrane</keyword>
<dbReference type="HOGENOM" id="CLU_1709235_0_0_2"/>
<dbReference type="Proteomes" id="UP000000641">
    <property type="component" value="Chromosome"/>
</dbReference>